<name>A0A8S3Z5B9_9EUPU</name>
<feature type="chain" id="PRO_5035749684" evidence="1">
    <location>
        <begin position="16"/>
        <end position="277"/>
    </location>
</feature>
<dbReference type="PANTHER" id="PTHR34717">
    <property type="entry name" value="EG:BACR7A4.20 PROTEIN"/>
    <property type="match status" value="1"/>
</dbReference>
<dbReference type="EMBL" id="CAJHNH020001196">
    <property type="protein sequence ID" value="CAG5121946.1"/>
    <property type="molecule type" value="Genomic_DNA"/>
</dbReference>
<proteinExistence type="predicted"/>
<accession>A0A8S3Z5B9</accession>
<keyword evidence="1" id="KW-0732">Signal</keyword>
<dbReference type="AlphaFoldDB" id="A0A8S3Z5B9"/>
<dbReference type="OrthoDB" id="6123450at2759"/>
<evidence type="ECO:0000313" key="2">
    <source>
        <dbReference type="EMBL" id="CAG5121946.1"/>
    </source>
</evidence>
<dbReference type="Proteomes" id="UP000678393">
    <property type="component" value="Unassembled WGS sequence"/>
</dbReference>
<gene>
    <name evidence="2" type="ORF">CUNI_LOCUS7504</name>
</gene>
<comment type="caution">
    <text evidence="2">The sequence shown here is derived from an EMBL/GenBank/DDBJ whole genome shotgun (WGS) entry which is preliminary data.</text>
</comment>
<keyword evidence="3" id="KW-1185">Reference proteome</keyword>
<organism evidence="2 3">
    <name type="scientific">Candidula unifasciata</name>
    <dbReference type="NCBI Taxonomy" id="100452"/>
    <lineage>
        <taxon>Eukaryota</taxon>
        <taxon>Metazoa</taxon>
        <taxon>Spiralia</taxon>
        <taxon>Lophotrochozoa</taxon>
        <taxon>Mollusca</taxon>
        <taxon>Gastropoda</taxon>
        <taxon>Heterobranchia</taxon>
        <taxon>Euthyneura</taxon>
        <taxon>Panpulmonata</taxon>
        <taxon>Eupulmonata</taxon>
        <taxon>Stylommatophora</taxon>
        <taxon>Helicina</taxon>
        <taxon>Helicoidea</taxon>
        <taxon>Geomitridae</taxon>
        <taxon>Candidula</taxon>
    </lineage>
</organism>
<evidence type="ECO:0000256" key="1">
    <source>
        <dbReference type="SAM" id="SignalP"/>
    </source>
</evidence>
<evidence type="ECO:0000313" key="3">
    <source>
        <dbReference type="Proteomes" id="UP000678393"/>
    </source>
</evidence>
<feature type="signal peptide" evidence="1">
    <location>
        <begin position="1"/>
        <end position="15"/>
    </location>
</feature>
<sequence length="277" mass="32495">MIVACICALAAIVLCIVFLTREPELKAGVYRLPGRWGWLKRIIFCVVFHLRSAKKHTQKTASNREDASLSSRLTGYGKGHAYDEMEHPQPLSDSIDWIRFWCFVNRILCNILCQNHFCFIKTLNQKSQISWRCQELASSSINSPRFPVHRHRCKSFKRWTCLSLNFLEPMRRWKISYSGKLRAGMCNKIVDKPQEFVEANFSFTWTAFSQPFNFDTDMAGTLLGDSIAREQWGQDFFQRLKDNHQTHYEQWGELRGRLCLGNHEELLYLQCVRDHSF</sequence>
<protein>
    <submittedName>
        <fullName evidence="2">Uncharacterized protein</fullName>
    </submittedName>
</protein>
<dbReference type="PANTHER" id="PTHR34717:SF1">
    <property type="entry name" value="EG:BACR7A4.20 PROTEIN"/>
    <property type="match status" value="1"/>
</dbReference>
<reference evidence="2" key="1">
    <citation type="submission" date="2021-04" db="EMBL/GenBank/DDBJ databases">
        <authorList>
            <consortium name="Molecular Ecology Group"/>
        </authorList>
    </citation>
    <scope>NUCLEOTIDE SEQUENCE</scope>
</reference>
<feature type="non-terminal residue" evidence="2">
    <location>
        <position position="277"/>
    </location>
</feature>